<feature type="compositionally biased region" description="Basic residues" evidence="1">
    <location>
        <begin position="62"/>
        <end position="73"/>
    </location>
</feature>
<feature type="compositionally biased region" description="Polar residues" evidence="1">
    <location>
        <begin position="173"/>
        <end position="182"/>
    </location>
</feature>
<protein>
    <submittedName>
        <fullName evidence="3">Uncharacterized protein</fullName>
    </submittedName>
</protein>
<keyword evidence="4" id="KW-1185">Reference proteome</keyword>
<comment type="caution">
    <text evidence="3">The sequence shown here is derived from an EMBL/GenBank/DDBJ whole genome shotgun (WGS) entry which is preliminary data.</text>
</comment>
<feature type="region of interest" description="Disordered" evidence="1">
    <location>
        <begin position="62"/>
        <end position="119"/>
    </location>
</feature>
<keyword evidence="2" id="KW-1133">Transmembrane helix</keyword>
<feature type="compositionally biased region" description="Low complexity" evidence="1">
    <location>
        <begin position="92"/>
        <end position="106"/>
    </location>
</feature>
<feature type="compositionally biased region" description="Pro residues" evidence="1">
    <location>
        <begin position="215"/>
        <end position="225"/>
    </location>
</feature>
<sequence length="248" mass="27531">MSPTFMKETLSPLASPARGFMVKSVSLLLGFMGFTLSVITAVLYAFSPTLFRQRTKVLRSTSFRRKTRRRSGRKSSVPSTEDCFVSSGSAYLKSSHSLKPSSSEPSFPRGLSPPTNDYFPPMPSWTSDIPQLVVIPSDEDLAFHDLQRKPATSRRIATCSTHKTVRAARSMSFFKSESNGHPTSDKSKHSAMKSGQKQKSLVVRPRTQPYEAPYFLPPPALPPLPQDLRPQLTRARSQTMPPSLQEAP</sequence>
<keyword evidence="2" id="KW-0472">Membrane</keyword>
<name>A0A9P5Q797_9AGAR</name>
<evidence type="ECO:0000313" key="4">
    <source>
        <dbReference type="Proteomes" id="UP000772434"/>
    </source>
</evidence>
<proteinExistence type="predicted"/>
<keyword evidence="2" id="KW-0812">Transmembrane</keyword>
<dbReference type="AlphaFoldDB" id="A0A9P5Q797"/>
<dbReference type="Proteomes" id="UP000772434">
    <property type="component" value="Unassembled WGS sequence"/>
</dbReference>
<feature type="region of interest" description="Disordered" evidence="1">
    <location>
        <begin position="173"/>
        <end position="248"/>
    </location>
</feature>
<dbReference type="EMBL" id="JADNRY010000011">
    <property type="protein sequence ID" value="KAF9074935.1"/>
    <property type="molecule type" value="Genomic_DNA"/>
</dbReference>
<organism evidence="3 4">
    <name type="scientific">Rhodocollybia butyracea</name>
    <dbReference type="NCBI Taxonomy" id="206335"/>
    <lineage>
        <taxon>Eukaryota</taxon>
        <taxon>Fungi</taxon>
        <taxon>Dikarya</taxon>
        <taxon>Basidiomycota</taxon>
        <taxon>Agaricomycotina</taxon>
        <taxon>Agaricomycetes</taxon>
        <taxon>Agaricomycetidae</taxon>
        <taxon>Agaricales</taxon>
        <taxon>Marasmiineae</taxon>
        <taxon>Omphalotaceae</taxon>
        <taxon>Rhodocollybia</taxon>
    </lineage>
</organism>
<reference evidence="3" key="1">
    <citation type="submission" date="2020-11" db="EMBL/GenBank/DDBJ databases">
        <authorList>
            <consortium name="DOE Joint Genome Institute"/>
            <person name="Ahrendt S."/>
            <person name="Riley R."/>
            <person name="Andreopoulos W."/>
            <person name="Labutti K."/>
            <person name="Pangilinan J."/>
            <person name="Ruiz-Duenas F.J."/>
            <person name="Barrasa J.M."/>
            <person name="Sanchez-Garcia M."/>
            <person name="Camarero S."/>
            <person name="Miyauchi S."/>
            <person name="Serrano A."/>
            <person name="Linde D."/>
            <person name="Babiker R."/>
            <person name="Drula E."/>
            <person name="Ayuso-Fernandez I."/>
            <person name="Pacheco R."/>
            <person name="Padilla G."/>
            <person name="Ferreira P."/>
            <person name="Barriuso J."/>
            <person name="Kellner H."/>
            <person name="Castanera R."/>
            <person name="Alfaro M."/>
            <person name="Ramirez L."/>
            <person name="Pisabarro A.G."/>
            <person name="Kuo A."/>
            <person name="Tritt A."/>
            <person name="Lipzen A."/>
            <person name="He G."/>
            <person name="Yan M."/>
            <person name="Ng V."/>
            <person name="Cullen D."/>
            <person name="Martin F."/>
            <person name="Rosso M.-N."/>
            <person name="Henrissat B."/>
            <person name="Hibbett D."/>
            <person name="Martinez A.T."/>
            <person name="Grigoriev I.V."/>
        </authorList>
    </citation>
    <scope>NUCLEOTIDE SEQUENCE</scope>
    <source>
        <strain evidence="3">AH 40177</strain>
    </source>
</reference>
<evidence type="ECO:0000256" key="2">
    <source>
        <dbReference type="SAM" id="Phobius"/>
    </source>
</evidence>
<feature type="transmembrane region" description="Helical" evidence="2">
    <location>
        <begin position="20"/>
        <end position="46"/>
    </location>
</feature>
<evidence type="ECO:0000256" key="1">
    <source>
        <dbReference type="SAM" id="MobiDB-lite"/>
    </source>
</evidence>
<evidence type="ECO:0000313" key="3">
    <source>
        <dbReference type="EMBL" id="KAF9074935.1"/>
    </source>
</evidence>
<accession>A0A9P5Q797</accession>
<gene>
    <name evidence="3" type="ORF">BDP27DRAFT_1415846</name>
</gene>